<evidence type="ECO:0000256" key="2">
    <source>
        <dbReference type="ARBA" id="ARBA00022737"/>
    </source>
</evidence>
<dbReference type="AlphaFoldDB" id="A0AA86PTR7"/>
<evidence type="ECO:0000256" key="1">
    <source>
        <dbReference type="ARBA" id="ARBA00022614"/>
    </source>
</evidence>
<dbReference type="InterPro" id="IPR001611">
    <property type="entry name" value="Leu-rich_rpt"/>
</dbReference>
<dbReference type="EMBL" id="CATOUU010000756">
    <property type="protein sequence ID" value="CAI9946064.1"/>
    <property type="molecule type" value="Genomic_DNA"/>
</dbReference>
<keyword evidence="3" id="KW-0812">Transmembrane</keyword>
<accession>A0AA86PTR7</accession>
<dbReference type="InterPro" id="IPR032675">
    <property type="entry name" value="LRR_dom_sf"/>
</dbReference>
<dbReference type="Gene3D" id="3.80.10.10">
    <property type="entry name" value="Ribonuclease Inhibitor"/>
    <property type="match status" value="2"/>
</dbReference>
<comment type="caution">
    <text evidence="4">The sequence shown here is derived from an EMBL/GenBank/DDBJ whole genome shotgun (WGS) entry which is preliminary data.</text>
</comment>
<evidence type="ECO:0000313" key="4">
    <source>
        <dbReference type="EMBL" id="CAI9946064.1"/>
    </source>
</evidence>
<dbReference type="InterPro" id="IPR050836">
    <property type="entry name" value="SDS22/Internalin_LRR"/>
</dbReference>
<name>A0AA86PTR7_9EUKA</name>
<dbReference type="SUPFAM" id="SSF52058">
    <property type="entry name" value="L domain-like"/>
    <property type="match status" value="1"/>
</dbReference>
<dbReference type="Proteomes" id="UP001642409">
    <property type="component" value="Unassembled WGS sequence"/>
</dbReference>
<keyword evidence="6" id="KW-1185">Reference proteome</keyword>
<dbReference type="InterPro" id="IPR025875">
    <property type="entry name" value="Leu-rich_rpt_4"/>
</dbReference>
<dbReference type="PANTHER" id="PTHR46652">
    <property type="entry name" value="LEUCINE-RICH REPEAT AND IQ DOMAIN-CONTAINING PROTEIN 1-RELATED"/>
    <property type="match status" value="1"/>
</dbReference>
<dbReference type="PROSITE" id="PS51450">
    <property type="entry name" value="LRR"/>
    <property type="match status" value="4"/>
</dbReference>
<reference evidence="4" key="1">
    <citation type="submission" date="2023-06" db="EMBL/GenBank/DDBJ databases">
        <authorList>
            <person name="Kurt Z."/>
        </authorList>
    </citation>
    <scope>NUCLEOTIDE SEQUENCE</scope>
</reference>
<feature type="transmembrane region" description="Helical" evidence="3">
    <location>
        <begin position="271"/>
        <end position="287"/>
    </location>
</feature>
<dbReference type="Pfam" id="PF12799">
    <property type="entry name" value="LRR_4"/>
    <property type="match status" value="2"/>
</dbReference>
<sequence length="289" mass="33730">MQVVLQLMQKTELFLQKWEAQLEDINCVRNFSNLLILDVSYNRLQEVSALSEESQLIDLNIEGNKIKTIAPLDKLKNLQKLNINDNPIEIFSIKNKYSLHILLMRNTTNENLEDIQHLCNLQTLDISNNKLNNLEFLKFLINLEVIDISGNNIDKILFDKTNNKQFEQLKSLTASNNQIQDLSDFNFPNLACGWPSSILGIHAETFDRGNNFEMRFLCRELPPLKIFILVRWILSQLFVHFDTGVDTIQLYLNIIRFLILFQKQLQFTSKLAFLVITLFMTSILYMLNL</sequence>
<keyword evidence="1" id="KW-0433">Leucine-rich repeat</keyword>
<keyword evidence="2" id="KW-0677">Repeat</keyword>
<dbReference type="PRINTS" id="PR00019">
    <property type="entry name" value="LEURICHRPT"/>
</dbReference>
<keyword evidence="3" id="KW-0472">Membrane</keyword>
<gene>
    <name evidence="4" type="ORF">HINF_LOCUS33709</name>
    <name evidence="5" type="ORF">HINF_LOCUS52278</name>
</gene>
<evidence type="ECO:0000313" key="5">
    <source>
        <dbReference type="EMBL" id="CAL6066353.1"/>
    </source>
</evidence>
<dbReference type="SMART" id="SM00364">
    <property type="entry name" value="LRR_BAC"/>
    <property type="match status" value="3"/>
</dbReference>
<dbReference type="EMBL" id="CAXDID020000260">
    <property type="protein sequence ID" value="CAL6066353.1"/>
    <property type="molecule type" value="Genomic_DNA"/>
</dbReference>
<proteinExistence type="predicted"/>
<keyword evidence="3" id="KW-1133">Transmembrane helix</keyword>
<protein>
    <submittedName>
        <fullName evidence="4">Leucine-rich repeat domain-containing protein</fullName>
    </submittedName>
    <submittedName>
        <fullName evidence="5">Leucine-rich_repeat domain-containing protein</fullName>
    </submittedName>
</protein>
<evidence type="ECO:0000313" key="6">
    <source>
        <dbReference type="Proteomes" id="UP001642409"/>
    </source>
</evidence>
<dbReference type="PANTHER" id="PTHR46652:SF3">
    <property type="entry name" value="LEUCINE-RICH REPEAT-CONTAINING PROTEIN 9"/>
    <property type="match status" value="1"/>
</dbReference>
<organism evidence="4">
    <name type="scientific">Hexamita inflata</name>
    <dbReference type="NCBI Taxonomy" id="28002"/>
    <lineage>
        <taxon>Eukaryota</taxon>
        <taxon>Metamonada</taxon>
        <taxon>Diplomonadida</taxon>
        <taxon>Hexamitidae</taxon>
        <taxon>Hexamitinae</taxon>
        <taxon>Hexamita</taxon>
    </lineage>
</organism>
<evidence type="ECO:0000256" key="3">
    <source>
        <dbReference type="SAM" id="Phobius"/>
    </source>
</evidence>
<reference evidence="5 6" key="2">
    <citation type="submission" date="2024-07" db="EMBL/GenBank/DDBJ databases">
        <authorList>
            <person name="Akdeniz Z."/>
        </authorList>
    </citation>
    <scope>NUCLEOTIDE SEQUENCE [LARGE SCALE GENOMIC DNA]</scope>
</reference>